<keyword evidence="5" id="KW-0539">Nucleus</keyword>
<dbReference type="CDD" id="cd00018">
    <property type="entry name" value="AP2"/>
    <property type="match status" value="1"/>
</dbReference>
<dbReference type="InterPro" id="IPR036955">
    <property type="entry name" value="AP2/ERF_dom_sf"/>
</dbReference>
<name>A0AAV8QPI3_ENSVE</name>
<reference evidence="7 8" key="1">
    <citation type="submission" date="2022-12" db="EMBL/GenBank/DDBJ databases">
        <title>Chromosome-scale assembly of the Ensete ventricosum genome.</title>
        <authorList>
            <person name="Dussert Y."/>
            <person name="Stocks J."/>
            <person name="Wendawek A."/>
            <person name="Woldeyes F."/>
            <person name="Nichols R.A."/>
            <person name="Borrell J.S."/>
        </authorList>
    </citation>
    <scope>NUCLEOTIDE SEQUENCE [LARGE SCALE GENOMIC DNA]</scope>
    <source>
        <strain evidence="8">cv. Maze</strain>
        <tissue evidence="7">Seeds</tissue>
    </source>
</reference>
<evidence type="ECO:0000313" key="8">
    <source>
        <dbReference type="Proteomes" id="UP001222027"/>
    </source>
</evidence>
<evidence type="ECO:0000256" key="2">
    <source>
        <dbReference type="ARBA" id="ARBA00023015"/>
    </source>
</evidence>
<evidence type="ECO:0000313" key="7">
    <source>
        <dbReference type="EMBL" id="KAJ8478142.1"/>
    </source>
</evidence>
<organism evidence="7 8">
    <name type="scientific">Ensete ventricosum</name>
    <name type="common">Abyssinian banana</name>
    <name type="synonym">Musa ensete</name>
    <dbReference type="NCBI Taxonomy" id="4639"/>
    <lineage>
        <taxon>Eukaryota</taxon>
        <taxon>Viridiplantae</taxon>
        <taxon>Streptophyta</taxon>
        <taxon>Embryophyta</taxon>
        <taxon>Tracheophyta</taxon>
        <taxon>Spermatophyta</taxon>
        <taxon>Magnoliopsida</taxon>
        <taxon>Liliopsida</taxon>
        <taxon>Zingiberales</taxon>
        <taxon>Musaceae</taxon>
        <taxon>Ensete</taxon>
    </lineage>
</organism>
<dbReference type="GO" id="GO:0003700">
    <property type="term" value="F:DNA-binding transcription factor activity"/>
    <property type="evidence" value="ECO:0007669"/>
    <property type="project" value="InterPro"/>
</dbReference>
<dbReference type="PANTHER" id="PTHR31677:SF202">
    <property type="entry name" value="ETHYLENE-RESPONSIVE TRANSCRIPTION FACTOR 12"/>
    <property type="match status" value="1"/>
</dbReference>
<dbReference type="Gene3D" id="3.30.730.10">
    <property type="entry name" value="AP2/ERF domain"/>
    <property type="match status" value="1"/>
</dbReference>
<dbReference type="GO" id="GO:0005634">
    <property type="term" value="C:nucleus"/>
    <property type="evidence" value="ECO:0007669"/>
    <property type="project" value="UniProtKB-SubCell"/>
</dbReference>
<dbReference type="PROSITE" id="PS51032">
    <property type="entry name" value="AP2_ERF"/>
    <property type="match status" value="1"/>
</dbReference>
<evidence type="ECO:0000256" key="4">
    <source>
        <dbReference type="ARBA" id="ARBA00023163"/>
    </source>
</evidence>
<evidence type="ECO:0000256" key="1">
    <source>
        <dbReference type="ARBA" id="ARBA00004123"/>
    </source>
</evidence>
<dbReference type="Proteomes" id="UP001222027">
    <property type="component" value="Unassembled WGS sequence"/>
</dbReference>
<keyword evidence="2" id="KW-0805">Transcription regulation</keyword>
<evidence type="ECO:0000256" key="5">
    <source>
        <dbReference type="ARBA" id="ARBA00023242"/>
    </source>
</evidence>
<dbReference type="AlphaFoldDB" id="A0AAV8QPI3"/>
<dbReference type="PRINTS" id="PR00367">
    <property type="entry name" value="ETHRSPELEMNT"/>
</dbReference>
<evidence type="ECO:0000259" key="6">
    <source>
        <dbReference type="PROSITE" id="PS51032"/>
    </source>
</evidence>
<keyword evidence="3" id="KW-0238">DNA-binding</keyword>
<feature type="domain" description="AP2/ERF" evidence="6">
    <location>
        <begin position="73"/>
        <end position="130"/>
    </location>
</feature>
<accession>A0AAV8QPI3</accession>
<dbReference type="InterPro" id="IPR016177">
    <property type="entry name" value="DNA-bd_dom_sf"/>
</dbReference>
<sequence length="236" mass="25239">MVHARTHTRLRAVLFPAPRHGSDALHVGVSEAVAAPQLSLHPPLDTPPSDGPTASFLPAGFIPSALSTLRETVVRGVRKRSWGRFAAEIRDPWKKTRVWLGTFDTPEEAALAYDRAARSLRGAKAKTNFPYHHTSTPPPLHLPPSATLDLNLPCHCWLVPAPTQAVRASPPPPPSMALVLGSFALYDPAKSPSPEVRNAAAPDPLASSSASLFRDVGRDLPLDLNEPPPASSLLIG</sequence>
<dbReference type="PANTHER" id="PTHR31677">
    <property type="entry name" value="AP2 DOMAIN CLASS TRANSCRIPTION FACTOR"/>
    <property type="match status" value="1"/>
</dbReference>
<dbReference type="SUPFAM" id="SSF54171">
    <property type="entry name" value="DNA-binding domain"/>
    <property type="match status" value="1"/>
</dbReference>
<dbReference type="InterPro" id="IPR001471">
    <property type="entry name" value="AP2/ERF_dom"/>
</dbReference>
<dbReference type="Pfam" id="PF00847">
    <property type="entry name" value="AP2"/>
    <property type="match status" value="1"/>
</dbReference>
<dbReference type="SMART" id="SM00380">
    <property type="entry name" value="AP2"/>
    <property type="match status" value="1"/>
</dbReference>
<dbReference type="FunFam" id="3.30.730.10:FF:000001">
    <property type="entry name" value="Ethylene-responsive transcription factor 2"/>
    <property type="match status" value="1"/>
</dbReference>
<gene>
    <name evidence="7" type="ORF">OPV22_021869</name>
</gene>
<protein>
    <recommendedName>
        <fullName evidence="6">AP2/ERF domain-containing protein</fullName>
    </recommendedName>
</protein>
<keyword evidence="4" id="KW-0804">Transcription</keyword>
<dbReference type="EMBL" id="JAQQAF010000006">
    <property type="protein sequence ID" value="KAJ8478142.1"/>
    <property type="molecule type" value="Genomic_DNA"/>
</dbReference>
<comment type="subcellular location">
    <subcellularLocation>
        <location evidence="1">Nucleus</location>
    </subcellularLocation>
</comment>
<proteinExistence type="predicted"/>
<evidence type="ECO:0000256" key="3">
    <source>
        <dbReference type="ARBA" id="ARBA00023125"/>
    </source>
</evidence>
<comment type="caution">
    <text evidence="7">The sequence shown here is derived from an EMBL/GenBank/DDBJ whole genome shotgun (WGS) entry which is preliminary data.</text>
</comment>
<dbReference type="GO" id="GO:0003677">
    <property type="term" value="F:DNA binding"/>
    <property type="evidence" value="ECO:0007669"/>
    <property type="project" value="UniProtKB-KW"/>
</dbReference>
<keyword evidence="8" id="KW-1185">Reference proteome</keyword>